<evidence type="ECO:0000313" key="2">
    <source>
        <dbReference type="Proteomes" id="UP001189429"/>
    </source>
</evidence>
<dbReference type="EMBL" id="CAUYUJ010019413">
    <property type="protein sequence ID" value="CAK0891002.1"/>
    <property type="molecule type" value="Genomic_DNA"/>
</dbReference>
<organism evidence="1 2">
    <name type="scientific">Prorocentrum cordatum</name>
    <dbReference type="NCBI Taxonomy" id="2364126"/>
    <lineage>
        <taxon>Eukaryota</taxon>
        <taxon>Sar</taxon>
        <taxon>Alveolata</taxon>
        <taxon>Dinophyceae</taxon>
        <taxon>Prorocentrales</taxon>
        <taxon>Prorocentraceae</taxon>
        <taxon>Prorocentrum</taxon>
    </lineage>
</organism>
<name>A0ABN9X0E5_9DINO</name>
<protein>
    <submittedName>
        <fullName evidence="1">Uncharacterized protein</fullName>
    </submittedName>
</protein>
<accession>A0ABN9X0E5</accession>
<reference evidence="1" key="1">
    <citation type="submission" date="2023-10" db="EMBL/GenBank/DDBJ databases">
        <authorList>
            <person name="Chen Y."/>
            <person name="Shah S."/>
            <person name="Dougan E. K."/>
            <person name="Thang M."/>
            <person name="Chan C."/>
        </authorList>
    </citation>
    <scope>NUCLEOTIDE SEQUENCE [LARGE SCALE GENOMIC DNA]</scope>
</reference>
<gene>
    <name evidence="1" type="ORF">PCOR1329_LOCUS71062</name>
</gene>
<sequence>MQEAEVQCRSVDSAAAVGTDCVSRVRPLWLWYSCIPFLSVSGGGGATFTSVVHMCQRTAGIPVLIPAEIGAPAGNQEASVDVVSGESQHVSMEA</sequence>
<comment type="caution">
    <text evidence="1">The sequence shown here is derived from an EMBL/GenBank/DDBJ whole genome shotgun (WGS) entry which is preliminary data.</text>
</comment>
<evidence type="ECO:0000313" key="1">
    <source>
        <dbReference type="EMBL" id="CAK0891002.1"/>
    </source>
</evidence>
<proteinExistence type="predicted"/>
<feature type="non-terminal residue" evidence="1">
    <location>
        <position position="94"/>
    </location>
</feature>
<keyword evidence="2" id="KW-1185">Reference proteome</keyword>
<dbReference type="Proteomes" id="UP001189429">
    <property type="component" value="Unassembled WGS sequence"/>
</dbReference>